<evidence type="ECO:0000256" key="1">
    <source>
        <dbReference type="SAM" id="Phobius"/>
    </source>
</evidence>
<keyword evidence="1" id="KW-1133">Transmembrane helix</keyword>
<reference evidence="2 3" key="1">
    <citation type="submission" date="2019-04" db="EMBL/GenBank/DDBJ databases">
        <title>Streptomyces rhizosphaericola sp. nov., an actinobacterium isolated from the wheat rhizosphere.</title>
        <authorList>
            <person name="Vargas Hoyos H.A."/>
            <person name="Santos S.N."/>
            <person name="Genuario D.B."/>
            <person name="Melo I.S."/>
            <person name="Da Silva L.J."/>
            <person name="Da Silva F.S.P."/>
            <person name="Zucchi T.D."/>
        </authorList>
    </citation>
    <scope>NUCLEOTIDE SEQUENCE [LARGE SCALE GENOMIC DNA]</scope>
    <source>
        <strain evidence="2 3">1AS2c</strain>
    </source>
</reference>
<proteinExistence type="predicted"/>
<keyword evidence="1" id="KW-0812">Transmembrane</keyword>
<sequence length="38" mass="3580">GERPAGNDSSGTTALAGTAAGLALLAGAGTLVVRRRNG</sequence>
<dbReference type="EMBL" id="SRZK01000114">
    <property type="protein sequence ID" value="TGZ09673.1"/>
    <property type="molecule type" value="Genomic_DNA"/>
</dbReference>
<organism evidence="2 3">
    <name type="scientific">Streptomyces rhizosphaericola</name>
    <dbReference type="NCBI Taxonomy" id="2564098"/>
    <lineage>
        <taxon>Bacteria</taxon>
        <taxon>Bacillati</taxon>
        <taxon>Actinomycetota</taxon>
        <taxon>Actinomycetes</taxon>
        <taxon>Kitasatosporales</taxon>
        <taxon>Streptomycetaceae</taxon>
        <taxon>Streptomyces</taxon>
    </lineage>
</organism>
<protein>
    <submittedName>
        <fullName evidence="2">LPXTG cell wall anchor domain-containing protein</fullName>
    </submittedName>
</protein>
<keyword evidence="1" id="KW-0472">Membrane</keyword>
<evidence type="ECO:0000313" key="3">
    <source>
        <dbReference type="Proteomes" id="UP000306274"/>
    </source>
</evidence>
<accession>A0ABY2PFS1</accession>
<feature type="non-terminal residue" evidence="2">
    <location>
        <position position="1"/>
    </location>
</feature>
<gene>
    <name evidence="2" type="ORF">E5Z02_13925</name>
</gene>
<dbReference type="Proteomes" id="UP000306274">
    <property type="component" value="Unassembled WGS sequence"/>
</dbReference>
<evidence type="ECO:0000313" key="2">
    <source>
        <dbReference type="EMBL" id="TGZ09673.1"/>
    </source>
</evidence>
<dbReference type="NCBIfam" id="TIGR01167">
    <property type="entry name" value="LPXTG_anchor"/>
    <property type="match status" value="1"/>
</dbReference>
<keyword evidence="3" id="KW-1185">Reference proteome</keyword>
<name>A0ABY2PFS1_9ACTN</name>
<dbReference type="RefSeq" id="WP_136016322.1">
    <property type="nucleotide sequence ID" value="NZ_SRZK01000114.1"/>
</dbReference>
<comment type="caution">
    <text evidence="2">The sequence shown here is derived from an EMBL/GenBank/DDBJ whole genome shotgun (WGS) entry which is preliminary data.</text>
</comment>
<feature type="transmembrane region" description="Helical" evidence="1">
    <location>
        <begin position="12"/>
        <end position="33"/>
    </location>
</feature>